<accession>A0A2H0REF6</accession>
<dbReference type="Proteomes" id="UP000228767">
    <property type="component" value="Unassembled WGS sequence"/>
</dbReference>
<evidence type="ECO:0000313" key="1">
    <source>
        <dbReference type="EMBL" id="PIR44820.1"/>
    </source>
</evidence>
<dbReference type="EMBL" id="PCYI01000019">
    <property type="protein sequence ID" value="PIR44820.1"/>
    <property type="molecule type" value="Genomic_DNA"/>
</dbReference>
<sequence length="107" mass="11719">MISEDTQYKQEAIKVIVERVSAPALLTLNKAVGDGARELETETGISRIQAIGVACAFLSKILGEFTYNHELCLLAESCNSDAIKEAALKLEEKAMRRRLNTIAHGND</sequence>
<name>A0A2H0REF6_9BACT</name>
<dbReference type="AlphaFoldDB" id="A0A2H0REF6"/>
<evidence type="ECO:0000313" key="2">
    <source>
        <dbReference type="Proteomes" id="UP000228767"/>
    </source>
</evidence>
<gene>
    <name evidence="1" type="ORF">COV10_02970</name>
</gene>
<protein>
    <submittedName>
        <fullName evidence="1">Uncharacterized protein</fullName>
    </submittedName>
</protein>
<comment type="caution">
    <text evidence="1">The sequence shown here is derived from an EMBL/GenBank/DDBJ whole genome shotgun (WGS) entry which is preliminary data.</text>
</comment>
<organism evidence="1 2">
    <name type="scientific">Candidatus Vogelbacteria bacterium CG10_big_fil_rev_8_21_14_0_10_51_16</name>
    <dbReference type="NCBI Taxonomy" id="1975045"/>
    <lineage>
        <taxon>Bacteria</taxon>
        <taxon>Candidatus Vogeliibacteriota</taxon>
    </lineage>
</organism>
<reference evidence="1 2" key="1">
    <citation type="submission" date="2017-09" db="EMBL/GenBank/DDBJ databases">
        <title>Depth-based differentiation of microbial function through sediment-hosted aquifers and enrichment of novel symbionts in the deep terrestrial subsurface.</title>
        <authorList>
            <person name="Probst A.J."/>
            <person name="Ladd B."/>
            <person name="Jarett J.K."/>
            <person name="Geller-Mcgrath D.E."/>
            <person name="Sieber C.M."/>
            <person name="Emerson J.B."/>
            <person name="Anantharaman K."/>
            <person name="Thomas B.C."/>
            <person name="Malmstrom R."/>
            <person name="Stieglmeier M."/>
            <person name="Klingl A."/>
            <person name="Woyke T."/>
            <person name="Ryan C.M."/>
            <person name="Banfield J.F."/>
        </authorList>
    </citation>
    <scope>NUCLEOTIDE SEQUENCE [LARGE SCALE GENOMIC DNA]</scope>
    <source>
        <strain evidence="1">CG10_big_fil_rev_8_21_14_0_10_51_16</strain>
    </source>
</reference>
<proteinExistence type="predicted"/>